<name>A0A840QCA5_9BACI</name>
<keyword evidence="1" id="KW-1133">Transmembrane helix</keyword>
<evidence type="ECO:0000313" key="2">
    <source>
        <dbReference type="EMBL" id="MBB5171950.1"/>
    </source>
</evidence>
<evidence type="ECO:0000256" key="1">
    <source>
        <dbReference type="SAM" id="Phobius"/>
    </source>
</evidence>
<comment type="caution">
    <text evidence="2">The sequence shown here is derived from an EMBL/GenBank/DDBJ whole genome shotgun (WGS) entry which is preliminary data.</text>
</comment>
<keyword evidence="1" id="KW-0472">Membrane</keyword>
<sequence length="65" mass="7691">MNKFTYYIIAIPFYLVLTRVVFFVLDYFITFSNQFFLLVTALSILMINVVIIRIVLENILPPVKE</sequence>
<proteinExistence type="predicted"/>
<dbReference type="Proteomes" id="UP000551878">
    <property type="component" value="Unassembled WGS sequence"/>
</dbReference>
<feature type="transmembrane region" description="Helical" evidence="1">
    <location>
        <begin position="6"/>
        <end position="28"/>
    </location>
</feature>
<accession>A0A840QCA5</accession>
<keyword evidence="3" id="KW-1185">Reference proteome</keyword>
<gene>
    <name evidence="2" type="ORF">HNQ41_000090</name>
</gene>
<feature type="transmembrane region" description="Helical" evidence="1">
    <location>
        <begin position="35"/>
        <end position="56"/>
    </location>
</feature>
<protein>
    <submittedName>
        <fullName evidence="2">Uncharacterized protein</fullName>
    </submittedName>
</protein>
<dbReference type="EMBL" id="JACHHB010000001">
    <property type="protein sequence ID" value="MBB5171950.1"/>
    <property type="molecule type" value="Genomic_DNA"/>
</dbReference>
<dbReference type="AlphaFoldDB" id="A0A840QCA5"/>
<evidence type="ECO:0000313" key="3">
    <source>
        <dbReference type="Proteomes" id="UP000551878"/>
    </source>
</evidence>
<organism evidence="2 3">
    <name type="scientific">Texcoconibacillus texcoconensis</name>
    <dbReference type="NCBI Taxonomy" id="1095777"/>
    <lineage>
        <taxon>Bacteria</taxon>
        <taxon>Bacillati</taxon>
        <taxon>Bacillota</taxon>
        <taxon>Bacilli</taxon>
        <taxon>Bacillales</taxon>
        <taxon>Bacillaceae</taxon>
        <taxon>Texcoconibacillus</taxon>
    </lineage>
</organism>
<keyword evidence="1" id="KW-0812">Transmembrane</keyword>
<reference evidence="2 3" key="1">
    <citation type="submission" date="2020-08" db="EMBL/GenBank/DDBJ databases">
        <title>Genomic Encyclopedia of Type Strains, Phase IV (KMG-IV): sequencing the most valuable type-strain genomes for metagenomic binning, comparative biology and taxonomic classification.</title>
        <authorList>
            <person name="Goeker M."/>
        </authorList>
    </citation>
    <scope>NUCLEOTIDE SEQUENCE [LARGE SCALE GENOMIC DNA]</scope>
    <source>
        <strain evidence="2 3">DSM 24696</strain>
    </source>
</reference>